<dbReference type="AlphaFoldDB" id="A0A0K2GAU1"/>
<proteinExistence type="predicted"/>
<protein>
    <submittedName>
        <fullName evidence="1">Uncharacterized protein</fullName>
    </submittedName>
</protein>
<evidence type="ECO:0000313" key="2">
    <source>
        <dbReference type="Proteomes" id="UP000069205"/>
    </source>
</evidence>
<dbReference type="EMBL" id="CP011801">
    <property type="protein sequence ID" value="ALA57979.1"/>
    <property type="molecule type" value="Genomic_DNA"/>
</dbReference>
<dbReference type="PATRIC" id="fig|42253.5.peg.1528"/>
<reference evidence="1 2" key="1">
    <citation type="journal article" date="2015" name="Proc. Natl. Acad. Sci. U.S.A.">
        <title>Expanded metabolic versatility of ubiquitous nitrite-oxidizing bacteria from the genus Nitrospira.</title>
        <authorList>
            <person name="Koch H."/>
            <person name="Lucker S."/>
            <person name="Albertsen M."/>
            <person name="Kitzinger K."/>
            <person name="Herbold C."/>
            <person name="Spieck E."/>
            <person name="Nielsen P.H."/>
            <person name="Wagner M."/>
            <person name="Daims H."/>
        </authorList>
    </citation>
    <scope>NUCLEOTIDE SEQUENCE [LARGE SCALE GENOMIC DNA]</scope>
    <source>
        <strain evidence="1 2">NSP M-1</strain>
    </source>
</reference>
<accession>A0A0K2GAU1</accession>
<dbReference type="STRING" id="42253.NITMOv2_1554"/>
<gene>
    <name evidence="1" type="ORF">NITMOv2_1554</name>
</gene>
<evidence type="ECO:0000313" key="1">
    <source>
        <dbReference type="EMBL" id="ALA57979.1"/>
    </source>
</evidence>
<name>A0A0K2GAU1_NITMO</name>
<dbReference type="Proteomes" id="UP000069205">
    <property type="component" value="Chromosome"/>
</dbReference>
<organism evidence="1 2">
    <name type="scientific">Nitrospira moscoviensis</name>
    <dbReference type="NCBI Taxonomy" id="42253"/>
    <lineage>
        <taxon>Bacteria</taxon>
        <taxon>Pseudomonadati</taxon>
        <taxon>Nitrospirota</taxon>
        <taxon>Nitrospiria</taxon>
        <taxon>Nitrospirales</taxon>
        <taxon>Nitrospiraceae</taxon>
        <taxon>Nitrospira</taxon>
    </lineage>
</organism>
<keyword evidence="2" id="KW-1185">Reference proteome</keyword>
<sequence>MPCWMTATATVELKAADQTLLTQAAERLGWTVLPEGEALRIQTPDGITLLVSAQSAVIPRGQEELVKTLQRSYAHQILDSVASRFGWTLESADTSESNFVLTKF</sequence>
<dbReference type="RefSeq" id="WP_053379209.1">
    <property type="nucleotide sequence ID" value="NZ_CP011801.1"/>
</dbReference>
<dbReference type="KEGG" id="nmv:NITMOv2_1554"/>